<accession>A0A6P1BU18</accession>
<reference evidence="6 7" key="1">
    <citation type="journal article" date="2020" name="Arch. Microbiol.">
        <title>Bradyrhizobium uaiense sp. nov., a new highly efficient cowpea symbiont.</title>
        <authorList>
            <person name="Cabral Michel D."/>
            <person name="Azarias Guimaraes A."/>
            <person name="Martins da Costa E."/>
            <person name="Soares de Carvalho T."/>
            <person name="Balsanelli E."/>
            <person name="Willems A."/>
            <person name="Maltempi de Souza E."/>
            <person name="de Souza Moreira F.M."/>
        </authorList>
    </citation>
    <scope>NUCLEOTIDE SEQUENCE [LARGE SCALE GENOMIC DNA]</scope>
    <source>
        <strain evidence="6 7">UFLA 03-164</strain>
    </source>
</reference>
<dbReference type="GO" id="GO:0046872">
    <property type="term" value="F:metal ion binding"/>
    <property type="evidence" value="ECO:0007669"/>
    <property type="project" value="UniProtKB-KW"/>
</dbReference>
<keyword evidence="2" id="KW-0479">Metal-binding</keyword>
<evidence type="ECO:0000256" key="2">
    <source>
        <dbReference type="ARBA" id="ARBA00022723"/>
    </source>
</evidence>
<evidence type="ECO:0000256" key="1">
    <source>
        <dbReference type="ARBA" id="ARBA00022485"/>
    </source>
</evidence>
<protein>
    <submittedName>
        <fullName evidence="6">FAD-dependent oxidoreductase</fullName>
    </submittedName>
</protein>
<sequence>MNRRELLASVAAVLVSERGRAFGISQLQPSENHLNSVEEGKSGSDPAVLPNFAFEPETEALAVAWAAAGTTMTRRRKCTVNRGVSRLKHFPVGDPVWPCLVHLGKAGPTLATSRINIKTPGTYDLTQVGDVTLVANATVAASGGGYFRMTGLTCSSLPPTSHAVGVFSLSPGAVADMSSEIGANGATSGITLGIWNSAANKLAARCGGALVPSIGNATDWDGQYFNAISRDNTGNFQAYRNGRLVADVASTSVPLPAQEMYLLAANNNGTPSGSTRALSSWFVAARNLTAAQMQELSAVLTMWHQVMSTAELDTHEAGYQPQNVTSYDAIVYGATAAGVLAARSLAREGHSVCIVGGWREYNVSGMPGVGGLGWTDSTAPTAITGLARYLINRAETLAGDVFWIDRASPPTLTATARAQAKHIKTLLLGTSKISFEPRHFEQANRELLDPSFAGGADIPVYWSTGAISGDVAGGQIASFTTRDGRTFHAKVFIDCSYEMDLAYVSGCTMMVGREKAGSGMEAADGFRGVQTTFGTAPNLAVNHAGVPVKIDPWNIPGDTKSGLIAGVQGVFTNGTPANGSADGKVQSMAYRLTLTTRPAYMIPFPSTPPAGYSTSKYEILLRLFAADPTLVLTDIFNIQTLAPGVYDFNTKNIMSSDFVDPASTEYATANYARREEIIRLHKDYILGLWYLLQHDADDRIPSAIRTAALTHGLSAKHYFSPNWGDQPNFNSQIYVRSGRRIVGDYVVTADDLDAKDGTTPRSSKTVAVAAYDMDSHAIEYRAYFDGTNWRVIIEGNLYITPTSGVDKKAPIPYEYMLPRTGDPSNLLCLFGGSATNVAISEIRMEPPFWQMGQAAAVAAALAIENGDNSVKALATNYPALRARLLGVRSLLAGETSLSLPTVN</sequence>
<comment type="caution">
    <text evidence="6">The sequence shown here is derived from an EMBL/GenBank/DDBJ whole genome shotgun (WGS) entry which is preliminary data.</text>
</comment>
<name>A0A6P1BU18_9BRAD</name>
<dbReference type="InterPro" id="IPR039650">
    <property type="entry name" value="HdrA-like"/>
</dbReference>
<dbReference type="GO" id="GO:0051539">
    <property type="term" value="F:4 iron, 4 sulfur cluster binding"/>
    <property type="evidence" value="ECO:0007669"/>
    <property type="project" value="UniProtKB-KW"/>
</dbReference>
<evidence type="ECO:0000313" key="7">
    <source>
        <dbReference type="Proteomes" id="UP000468531"/>
    </source>
</evidence>
<dbReference type="RefSeq" id="WP_163161429.1">
    <property type="nucleotide sequence ID" value="NZ_VKHP01000275.1"/>
</dbReference>
<keyword evidence="1" id="KW-0004">4Fe-4S</keyword>
<dbReference type="AlphaFoldDB" id="A0A6P1BU18"/>
<proteinExistence type="predicted"/>
<keyword evidence="3" id="KW-0560">Oxidoreductase</keyword>
<dbReference type="PANTHER" id="PTHR43498">
    <property type="entry name" value="FERREDOXIN:COB-COM HETERODISULFIDE REDUCTASE SUBUNIT A"/>
    <property type="match status" value="1"/>
</dbReference>
<keyword evidence="4" id="KW-0408">Iron</keyword>
<keyword evidence="7" id="KW-1185">Reference proteome</keyword>
<dbReference type="GO" id="GO:0016491">
    <property type="term" value="F:oxidoreductase activity"/>
    <property type="evidence" value="ECO:0007669"/>
    <property type="project" value="UniProtKB-KW"/>
</dbReference>
<evidence type="ECO:0000313" key="6">
    <source>
        <dbReference type="EMBL" id="NEV01809.1"/>
    </source>
</evidence>
<dbReference type="PANTHER" id="PTHR43498:SF1">
    <property type="entry name" value="COB--COM HETERODISULFIDE REDUCTASE IRON-SULFUR SUBUNIT A"/>
    <property type="match status" value="1"/>
</dbReference>
<dbReference type="SUPFAM" id="SSF51905">
    <property type="entry name" value="FAD/NAD(P)-binding domain"/>
    <property type="match status" value="1"/>
</dbReference>
<keyword evidence="5" id="KW-0411">Iron-sulfur</keyword>
<dbReference type="EMBL" id="VKHP01000275">
    <property type="protein sequence ID" value="NEV01809.1"/>
    <property type="molecule type" value="Genomic_DNA"/>
</dbReference>
<evidence type="ECO:0000256" key="3">
    <source>
        <dbReference type="ARBA" id="ARBA00023002"/>
    </source>
</evidence>
<dbReference type="Pfam" id="PF12831">
    <property type="entry name" value="FAD_oxidored"/>
    <property type="match status" value="1"/>
</dbReference>
<dbReference type="InterPro" id="IPR036188">
    <property type="entry name" value="FAD/NAD-bd_sf"/>
</dbReference>
<evidence type="ECO:0000256" key="4">
    <source>
        <dbReference type="ARBA" id="ARBA00023004"/>
    </source>
</evidence>
<dbReference type="Proteomes" id="UP000468531">
    <property type="component" value="Unassembled WGS sequence"/>
</dbReference>
<organism evidence="6 7">
    <name type="scientific">Bradyrhizobium uaiense</name>
    <dbReference type="NCBI Taxonomy" id="2594946"/>
    <lineage>
        <taxon>Bacteria</taxon>
        <taxon>Pseudomonadati</taxon>
        <taxon>Pseudomonadota</taxon>
        <taxon>Alphaproteobacteria</taxon>
        <taxon>Hyphomicrobiales</taxon>
        <taxon>Nitrobacteraceae</taxon>
        <taxon>Bradyrhizobium</taxon>
    </lineage>
</organism>
<evidence type="ECO:0000256" key="5">
    <source>
        <dbReference type="ARBA" id="ARBA00023014"/>
    </source>
</evidence>
<gene>
    <name evidence="6" type="ORF">FNJ47_40125</name>
</gene>